<feature type="domain" description="Glycosyltransferase subfamily 4-like N-terminal" evidence="2">
    <location>
        <begin position="94"/>
        <end position="197"/>
    </location>
</feature>
<comment type="caution">
    <text evidence="3">The sequence shown here is derived from an EMBL/GenBank/DDBJ whole genome shotgun (WGS) entry which is preliminary data.</text>
</comment>
<dbReference type="AlphaFoldDB" id="A0A0G1XHQ4"/>
<evidence type="ECO:0000313" key="3">
    <source>
        <dbReference type="EMBL" id="KKW30440.1"/>
    </source>
</evidence>
<organism evidence="3 4">
    <name type="scientific">Candidatus Kaiserbacteria bacterium GW2011_GWC2_52_8b</name>
    <dbReference type="NCBI Taxonomy" id="1618676"/>
    <lineage>
        <taxon>Bacteria</taxon>
        <taxon>Candidatus Kaiseribacteriota</taxon>
    </lineage>
</organism>
<dbReference type="InterPro" id="IPR028098">
    <property type="entry name" value="Glyco_trans_4-like_N"/>
</dbReference>
<dbReference type="Pfam" id="PF00534">
    <property type="entry name" value="Glycos_transf_1"/>
    <property type="match status" value="1"/>
</dbReference>
<dbReference type="PANTHER" id="PTHR45947:SF3">
    <property type="entry name" value="SULFOQUINOVOSYL TRANSFERASE SQD2"/>
    <property type="match status" value="1"/>
</dbReference>
<gene>
    <name evidence="3" type="ORF">UY74_C0041G0004</name>
</gene>
<dbReference type="PANTHER" id="PTHR45947">
    <property type="entry name" value="SULFOQUINOVOSYL TRANSFERASE SQD2"/>
    <property type="match status" value="1"/>
</dbReference>
<protein>
    <submittedName>
        <fullName evidence="3">Glycosyl transferase, group 1 family protein</fullName>
    </submittedName>
</protein>
<name>A0A0G1XHQ4_9BACT</name>
<accession>A0A0G1XHQ4</accession>
<sequence length="409" mass="46393">MKRILIFSLAYTPYVGGAEIAIKETTTRLGFAEYRGEYLFDMITLRFDRNLPKVERIGNVTIHRIGFIEDSPRISDRSLPFYLKVAKVLFPVTSFFKALSLHYHHPYDMIWALMANQAGFGALLFKLTHPRIPYLLELQDGNSLEQIKLRQPVVRFLWPLYIRVYTKADAIKAISIFIERLAREIGYHGRIEVIPNGVDVLKFSALIPENRLLELKARYGKRIGDIFLFTASRLVLSRGVEDVIRALKHLPLEVKFLIAGEGDDREKLEQIAKETGVESRVIFAAHVSHDDLPAFLKISDIFVRPSIIEGMGSAFIEAFAAGIPVVATPVGGIPDFLFDPEKNPDKGPTGVFCNPRDPESVARAVKRYLDDPALVAMVVKNAKVLVEEKYDWNTITRDMHENIFNPLLK</sequence>
<evidence type="ECO:0000313" key="4">
    <source>
        <dbReference type="Proteomes" id="UP000034445"/>
    </source>
</evidence>
<dbReference type="GO" id="GO:0016757">
    <property type="term" value="F:glycosyltransferase activity"/>
    <property type="evidence" value="ECO:0007669"/>
    <property type="project" value="InterPro"/>
</dbReference>
<dbReference type="InterPro" id="IPR001296">
    <property type="entry name" value="Glyco_trans_1"/>
</dbReference>
<reference evidence="3 4" key="1">
    <citation type="journal article" date="2015" name="Nature">
        <title>rRNA introns, odd ribosomes, and small enigmatic genomes across a large radiation of phyla.</title>
        <authorList>
            <person name="Brown C.T."/>
            <person name="Hug L.A."/>
            <person name="Thomas B.C."/>
            <person name="Sharon I."/>
            <person name="Castelle C.J."/>
            <person name="Singh A."/>
            <person name="Wilkins M.J."/>
            <person name="Williams K.H."/>
            <person name="Banfield J.F."/>
        </authorList>
    </citation>
    <scope>NUCLEOTIDE SEQUENCE [LARGE SCALE GENOMIC DNA]</scope>
</reference>
<dbReference type="SUPFAM" id="SSF53756">
    <property type="entry name" value="UDP-Glycosyltransferase/glycogen phosphorylase"/>
    <property type="match status" value="1"/>
</dbReference>
<keyword evidence="3" id="KW-0808">Transferase</keyword>
<dbReference type="Proteomes" id="UP000034445">
    <property type="component" value="Unassembled WGS sequence"/>
</dbReference>
<proteinExistence type="predicted"/>
<feature type="domain" description="Glycosyl transferase family 1" evidence="1">
    <location>
        <begin position="216"/>
        <end position="383"/>
    </location>
</feature>
<dbReference type="Pfam" id="PF13579">
    <property type="entry name" value="Glyco_trans_4_4"/>
    <property type="match status" value="1"/>
</dbReference>
<dbReference type="InterPro" id="IPR050194">
    <property type="entry name" value="Glycosyltransferase_grp1"/>
</dbReference>
<dbReference type="EMBL" id="LCRF01000041">
    <property type="protein sequence ID" value="KKW30440.1"/>
    <property type="molecule type" value="Genomic_DNA"/>
</dbReference>
<evidence type="ECO:0000259" key="2">
    <source>
        <dbReference type="Pfam" id="PF13579"/>
    </source>
</evidence>
<evidence type="ECO:0000259" key="1">
    <source>
        <dbReference type="Pfam" id="PF00534"/>
    </source>
</evidence>
<dbReference type="Gene3D" id="3.40.50.2000">
    <property type="entry name" value="Glycogen Phosphorylase B"/>
    <property type="match status" value="2"/>
</dbReference>